<organism evidence="3 4">
    <name type="scientific">Bacillus timonensis</name>
    <dbReference type="NCBI Taxonomy" id="1033734"/>
    <lineage>
        <taxon>Bacteria</taxon>
        <taxon>Bacillati</taxon>
        <taxon>Bacillota</taxon>
        <taxon>Bacilli</taxon>
        <taxon>Bacillales</taxon>
        <taxon>Bacillaceae</taxon>
        <taxon>Bacillus</taxon>
    </lineage>
</organism>
<dbReference type="OrthoDB" id="9785345at2"/>
<dbReference type="PROSITE" id="PS51782">
    <property type="entry name" value="LYSM"/>
    <property type="match status" value="1"/>
</dbReference>
<feature type="signal peptide" evidence="1">
    <location>
        <begin position="1"/>
        <end position="23"/>
    </location>
</feature>
<evidence type="ECO:0000259" key="2">
    <source>
        <dbReference type="PROSITE" id="PS51782"/>
    </source>
</evidence>
<keyword evidence="4" id="KW-1185">Reference proteome</keyword>
<protein>
    <submittedName>
        <fullName evidence="3">LysM peptidoglycan-binding domain-containing protein</fullName>
    </submittedName>
</protein>
<dbReference type="Proteomes" id="UP000306477">
    <property type="component" value="Unassembled WGS sequence"/>
</dbReference>
<dbReference type="Pfam" id="PF07486">
    <property type="entry name" value="Hydrolase_2"/>
    <property type="match status" value="1"/>
</dbReference>
<dbReference type="SUPFAM" id="SSF54106">
    <property type="entry name" value="LysM domain"/>
    <property type="match status" value="1"/>
</dbReference>
<dbReference type="AlphaFoldDB" id="A0A4S3PUZ7"/>
<comment type="caution">
    <text evidence="3">The sequence shown here is derived from an EMBL/GenBank/DDBJ whole genome shotgun (WGS) entry which is preliminary data.</text>
</comment>
<evidence type="ECO:0000313" key="4">
    <source>
        <dbReference type="Proteomes" id="UP000306477"/>
    </source>
</evidence>
<proteinExistence type="predicted"/>
<dbReference type="Gene3D" id="3.10.350.10">
    <property type="entry name" value="LysM domain"/>
    <property type="match status" value="1"/>
</dbReference>
<dbReference type="CDD" id="cd00118">
    <property type="entry name" value="LysM"/>
    <property type="match status" value="1"/>
</dbReference>
<dbReference type="Pfam" id="PF01476">
    <property type="entry name" value="LysM"/>
    <property type="match status" value="1"/>
</dbReference>
<accession>A0A4S3PUZ7</accession>
<name>A0A4S3PUZ7_9BACI</name>
<feature type="chain" id="PRO_5020203206" evidence="1">
    <location>
        <begin position="24"/>
        <end position="233"/>
    </location>
</feature>
<dbReference type="InterPro" id="IPR018392">
    <property type="entry name" value="LysM"/>
</dbReference>
<feature type="domain" description="LysM" evidence="2">
    <location>
        <begin position="22"/>
        <end position="67"/>
    </location>
</feature>
<dbReference type="RefSeq" id="WP_136378852.1">
    <property type="nucleotide sequence ID" value="NZ_SLUB01000008.1"/>
</dbReference>
<dbReference type="InterPro" id="IPR011105">
    <property type="entry name" value="Cell_wall_hydrolase_SleB"/>
</dbReference>
<keyword evidence="1" id="KW-0732">Signal</keyword>
<dbReference type="GO" id="GO:0016787">
    <property type="term" value="F:hydrolase activity"/>
    <property type="evidence" value="ECO:0007669"/>
    <property type="project" value="InterPro"/>
</dbReference>
<dbReference type="InterPro" id="IPR036779">
    <property type="entry name" value="LysM_dom_sf"/>
</dbReference>
<gene>
    <name evidence="3" type="ORF">E1I69_06810</name>
</gene>
<dbReference type="InterPro" id="IPR042047">
    <property type="entry name" value="SleB_dom1"/>
</dbReference>
<evidence type="ECO:0000313" key="3">
    <source>
        <dbReference type="EMBL" id="THE13619.1"/>
    </source>
</evidence>
<dbReference type="Gene3D" id="6.20.240.60">
    <property type="match status" value="1"/>
</dbReference>
<evidence type="ECO:0000256" key="1">
    <source>
        <dbReference type="SAM" id="SignalP"/>
    </source>
</evidence>
<dbReference type="STRING" id="1033734.GCA_000285535_00324"/>
<dbReference type="SMART" id="SM00257">
    <property type="entry name" value="LysM"/>
    <property type="match status" value="1"/>
</dbReference>
<dbReference type="Gene3D" id="1.10.10.2520">
    <property type="entry name" value="Cell wall hydrolase SleB, domain 1"/>
    <property type="match status" value="1"/>
</dbReference>
<sequence>MKKIIFGLAIFIASLFFADQAFAYTVQKGDTMSEIARKHGMTLHELAVMNPQVENLDLIVVGENINTEVTNDHGPTLFEGMNVEKIEEVVVAPQETVKTEKVVTEVKSVSTNYSFSTEELDLLARIVRAEAQAEPFEGKVAVAAVVLNRLESPKFPDTIRGVIYQRGQFQPVRNGAINKPADEESKRAVQAALSEMRHIAKEALFFYNPTIATSRWLDSRATAVKIGRHVFKY</sequence>
<reference evidence="3 4" key="1">
    <citation type="journal article" date="2019" name="Indoor Air">
        <title>Impacts of indoor surface finishes on bacterial viability.</title>
        <authorList>
            <person name="Hu J."/>
            <person name="Maamar S.B."/>
            <person name="Glawe A.J."/>
            <person name="Gottel N."/>
            <person name="Gilbert J.A."/>
            <person name="Hartmann E.M."/>
        </authorList>
    </citation>
    <scope>NUCLEOTIDE SEQUENCE [LARGE SCALE GENOMIC DNA]</scope>
    <source>
        <strain evidence="3 4">AF060A6</strain>
    </source>
</reference>
<dbReference type="EMBL" id="SLUB01000008">
    <property type="protein sequence ID" value="THE13619.1"/>
    <property type="molecule type" value="Genomic_DNA"/>
</dbReference>